<dbReference type="SMART" id="SM01090">
    <property type="entry name" value="Copper-fist"/>
    <property type="match status" value="1"/>
</dbReference>
<proteinExistence type="predicted"/>
<feature type="region of interest" description="Disordered" evidence="8">
    <location>
        <begin position="119"/>
        <end position="254"/>
    </location>
</feature>
<feature type="compositionally biased region" description="Polar residues" evidence="8">
    <location>
        <begin position="551"/>
        <end position="575"/>
    </location>
</feature>
<dbReference type="GO" id="GO:0045944">
    <property type="term" value="P:positive regulation of transcription by RNA polymerase II"/>
    <property type="evidence" value="ECO:0007669"/>
    <property type="project" value="TreeGrafter"/>
</dbReference>
<feature type="compositionally biased region" description="Pro residues" evidence="8">
    <location>
        <begin position="226"/>
        <end position="235"/>
    </location>
</feature>
<dbReference type="GO" id="GO:0006878">
    <property type="term" value="P:intracellular copper ion homeostasis"/>
    <property type="evidence" value="ECO:0007669"/>
    <property type="project" value="TreeGrafter"/>
</dbReference>
<feature type="region of interest" description="Disordered" evidence="8">
    <location>
        <begin position="541"/>
        <end position="575"/>
    </location>
</feature>
<keyword evidence="7" id="KW-0539">Nucleus</keyword>
<dbReference type="EMBL" id="MLQL01000022">
    <property type="protein sequence ID" value="OQE18049.1"/>
    <property type="molecule type" value="Genomic_DNA"/>
</dbReference>
<evidence type="ECO:0000256" key="5">
    <source>
        <dbReference type="ARBA" id="ARBA00023015"/>
    </source>
</evidence>
<reference evidence="11" key="1">
    <citation type="journal article" date="2017" name="Nat. Microbiol.">
        <title>Global analysis of biosynthetic gene clusters reveals vast potential of secondary metabolite production in Penicillium species.</title>
        <authorList>
            <person name="Nielsen J.C."/>
            <person name="Grijseels S."/>
            <person name="Prigent S."/>
            <person name="Ji B."/>
            <person name="Dainat J."/>
            <person name="Nielsen K.F."/>
            <person name="Frisvad J.C."/>
            <person name="Workman M."/>
            <person name="Nielsen J."/>
        </authorList>
    </citation>
    <scope>NUCLEOTIDE SEQUENCE [LARGE SCALE GENOMIC DNA]</scope>
    <source>
        <strain evidence="11">IBT 14082</strain>
    </source>
</reference>
<keyword evidence="11" id="KW-1185">Reference proteome</keyword>
<dbReference type="Pfam" id="PF00649">
    <property type="entry name" value="Copper-fist"/>
    <property type="match status" value="1"/>
</dbReference>
<dbReference type="Gene3D" id="3.90.430.10">
    <property type="entry name" value="Copper fist DNA-binding domain"/>
    <property type="match status" value="1"/>
</dbReference>
<keyword evidence="2" id="KW-0479">Metal-binding</keyword>
<keyword evidence="4" id="KW-0186">Copper</keyword>
<protein>
    <recommendedName>
        <fullName evidence="9">Copper-fist domain-containing protein</fullName>
    </recommendedName>
</protein>
<dbReference type="InterPro" id="IPR036395">
    <property type="entry name" value="Cu_fist_DNA-bd_dom_sf"/>
</dbReference>
<keyword evidence="6" id="KW-0804">Transcription</keyword>
<evidence type="ECO:0000256" key="4">
    <source>
        <dbReference type="ARBA" id="ARBA00023008"/>
    </source>
</evidence>
<comment type="subcellular location">
    <subcellularLocation>
        <location evidence="1">Nucleus</location>
    </subcellularLocation>
</comment>
<dbReference type="FunFam" id="3.90.430.10:FF:000001">
    <property type="entry name" value="Copper fist DNA-binding protein"/>
    <property type="match status" value="1"/>
</dbReference>
<comment type="caution">
    <text evidence="10">The sequence shown here is derived from an EMBL/GenBank/DDBJ whole genome shotgun (WGS) entry which is preliminary data.</text>
</comment>
<dbReference type="SUPFAM" id="SSF57879">
    <property type="entry name" value="Zinc domain conserved in yeast copper-regulated transcription factors"/>
    <property type="match status" value="1"/>
</dbReference>
<evidence type="ECO:0000259" key="9">
    <source>
        <dbReference type="PROSITE" id="PS50073"/>
    </source>
</evidence>
<evidence type="ECO:0000256" key="7">
    <source>
        <dbReference type="ARBA" id="ARBA00023242"/>
    </source>
</evidence>
<dbReference type="InterPro" id="IPR001083">
    <property type="entry name" value="Cu_fist_DNA-bd_dom"/>
</dbReference>
<keyword evidence="3" id="KW-0862">Zinc</keyword>
<dbReference type="InterPro" id="IPR051763">
    <property type="entry name" value="Copper_Homeo_Regul"/>
</dbReference>
<evidence type="ECO:0000313" key="11">
    <source>
        <dbReference type="Proteomes" id="UP000191342"/>
    </source>
</evidence>
<evidence type="ECO:0000256" key="6">
    <source>
        <dbReference type="ARBA" id="ARBA00023163"/>
    </source>
</evidence>
<dbReference type="GO" id="GO:0005634">
    <property type="term" value="C:nucleus"/>
    <property type="evidence" value="ECO:0007669"/>
    <property type="project" value="UniProtKB-SubCell"/>
</dbReference>
<feature type="compositionally biased region" description="Low complexity" evidence="8">
    <location>
        <begin position="122"/>
        <end position="136"/>
    </location>
</feature>
<feature type="compositionally biased region" description="Low complexity" evidence="8">
    <location>
        <begin position="208"/>
        <end position="225"/>
    </location>
</feature>
<evidence type="ECO:0000256" key="8">
    <source>
        <dbReference type="SAM" id="MobiDB-lite"/>
    </source>
</evidence>
<organism evidence="10 11">
    <name type="scientific">Penicillium flavigenum</name>
    <dbReference type="NCBI Taxonomy" id="254877"/>
    <lineage>
        <taxon>Eukaryota</taxon>
        <taxon>Fungi</taxon>
        <taxon>Dikarya</taxon>
        <taxon>Ascomycota</taxon>
        <taxon>Pezizomycotina</taxon>
        <taxon>Eurotiomycetes</taxon>
        <taxon>Eurotiomycetidae</taxon>
        <taxon>Eurotiales</taxon>
        <taxon>Aspergillaceae</taxon>
        <taxon>Penicillium</taxon>
    </lineage>
</organism>
<evidence type="ECO:0000313" key="10">
    <source>
        <dbReference type="EMBL" id="OQE18049.1"/>
    </source>
</evidence>
<dbReference type="PROSITE" id="PS50073">
    <property type="entry name" value="COPPER_FIST_2"/>
    <property type="match status" value="1"/>
</dbReference>
<dbReference type="GO" id="GO:0005507">
    <property type="term" value="F:copper ion binding"/>
    <property type="evidence" value="ECO:0007669"/>
    <property type="project" value="InterPro"/>
</dbReference>
<sequence length="598" mass="64388">MRGVSTSRWNSATHGCDITNQPCVPPLIPRSPTSLFTNMPLDEEGAKWSCEPCIRGHRSSKCQHFDRLMMKVPKAGRPLAKCPHPKGTCSCQKTYAVMVRIPKGSSCLCRPLYKVPMDANESTQSPSSSMVSTSSPAPGKVQKSGRRQSTMQAAPENIARALDNMPGNVKLEDGTSNLTSDFSSQTPPPASAQNQKTPSPIETTRQTSQSPKVSSCCSQKQKSNAPTPPPAPTAPAAPAQNGGSCCGGSRPSTRNQVVYSDADQQQFQQPISWDDQSYMQFPLPQMSPWQNSSIPTHGDYMHPTMHQAHPQPSSIHGYMGMVLPHSQPQMPQIGMIPGVTSPPSMSYSNPMNGLGITQPSSMGQYMLNNLEPSYNAPPSGDSCHDCSCGEDCQCLGCAAHPFNTTTRKHVQEMGALITSNGDDKNPEVINPYQASPYQGSTPSAPFPYFMQNTPSMDHGFQPIPFDSYSDPNSTLPSGYSSPLSANHHLNQQLMHPSEYYTLEYPVGLPNACSDMTGSCQCGSDCSCVGCLTHSGHNGLSLDMPTSEHPIANTSDEQTQSSHHVPHESSATSQTSRIPVLDNVSVPCLSPRTVETSLI</sequence>
<evidence type="ECO:0000256" key="2">
    <source>
        <dbReference type="ARBA" id="ARBA00022723"/>
    </source>
</evidence>
<dbReference type="SMART" id="SM00412">
    <property type="entry name" value="Cu_FIST"/>
    <property type="match status" value="1"/>
</dbReference>
<evidence type="ECO:0000256" key="1">
    <source>
        <dbReference type="ARBA" id="ARBA00004123"/>
    </source>
</evidence>
<dbReference type="AlphaFoldDB" id="A0A1V6SWG8"/>
<dbReference type="Proteomes" id="UP000191342">
    <property type="component" value="Unassembled WGS sequence"/>
</dbReference>
<name>A0A1V6SWG8_9EURO</name>
<dbReference type="GO" id="GO:0000981">
    <property type="term" value="F:DNA-binding transcription factor activity, RNA polymerase II-specific"/>
    <property type="evidence" value="ECO:0007669"/>
    <property type="project" value="TreeGrafter"/>
</dbReference>
<evidence type="ECO:0000256" key="3">
    <source>
        <dbReference type="ARBA" id="ARBA00022833"/>
    </source>
</evidence>
<keyword evidence="5" id="KW-0805">Transcription regulation</keyword>
<gene>
    <name evidence="10" type="ORF">PENFLA_c022G04621</name>
</gene>
<accession>A0A1V6SWG8</accession>
<dbReference type="PANTHER" id="PTHR28088">
    <property type="entry name" value="TRANSCRIPTIONAL ACTIVATOR HAA1-RELATED"/>
    <property type="match status" value="1"/>
</dbReference>
<dbReference type="OrthoDB" id="5600085at2759"/>
<dbReference type="GO" id="GO:0006879">
    <property type="term" value="P:intracellular iron ion homeostasis"/>
    <property type="evidence" value="ECO:0007669"/>
    <property type="project" value="TreeGrafter"/>
</dbReference>
<feature type="domain" description="Copper-fist" evidence="9">
    <location>
        <begin position="44"/>
        <end position="79"/>
    </location>
</feature>
<dbReference type="PANTHER" id="PTHR28088:SF9">
    <property type="entry name" value="TRANSCRIPTION FACTOR GRISEA, PUTATIVE (AFU_ORTHOLOGUE AFUA_1G13190)-RELATED"/>
    <property type="match status" value="1"/>
</dbReference>
<feature type="compositionally biased region" description="Polar residues" evidence="8">
    <location>
        <begin position="174"/>
        <end position="207"/>
    </location>
</feature>
<dbReference type="GO" id="GO:0000978">
    <property type="term" value="F:RNA polymerase II cis-regulatory region sequence-specific DNA binding"/>
    <property type="evidence" value="ECO:0007669"/>
    <property type="project" value="TreeGrafter"/>
</dbReference>